<keyword evidence="3" id="KW-1185">Reference proteome</keyword>
<sequence>MNETDIDAQNVRQGISITPASKAGFFNKKFGRAVAVAVLLTLLLVTVCAGISVLVAQQFQRRTVVFDMKGTIDLFMQQSAKKQLDENSARVLTTRFDQALKASLNDWQQAHGDLILVPPAVVMPVLDITPQIQADIAHRMQEAP</sequence>
<dbReference type="NCBIfam" id="TIGR02744">
    <property type="entry name" value="TrbI_Ftype"/>
    <property type="match status" value="1"/>
</dbReference>
<evidence type="ECO:0000313" key="3">
    <source>
        <dbReference type="Proteomes" id="UP001598201"/>
    </source>
</evidence>
<keyword evidence="1" id="KW-0472">Membrane</keyword>
<comment type="caution">
    <text evidence="2">The sequence shown here is derived from an EMBL/GenBank/DDBJ whole genome shotgun (WGS) entry which is preliminary data.</text>
</comment>
<proteinExistence type="predicted"/>
<organism evidence="2 3">
    <name type="scientific">Rahnella sp. (strain Y9602)</name>
    <dbReference type="NCBI Taxonomy" id="2703885"/>
    <lineage>
        <taxon>Bacteria</taxon>
        <taxon>Pseudomonadati</taxon>
        <taxon>Pseudomonadota</taxon>
        <taxon>Gammaproteobacteria</taxon>
        <taxon>Enterobacterales</taxon>
        <taxon>Yersiniaceae</taxon>
        <taxon>Rahnella</taxon>
    </lineage>
</organism>
<reference evidence="2 3" key="1">
    <citation type="submission" date="2024-09" db="EMBL/GenBank/DDBJ databases">
        <title>Genomes of Rahnella.</title>
        <authorList>
            <person name="Mnguni F.C."/>
            <person name="Shin G.Y."/>
            <person name="Coutinho T."/>
        </authorList>
    </citation>
    <scope>NUCLEOTIDE SEQUENCE [LARGE SCALE GENOMIC DNA]</scope>
    <source>
        <strain evidence="2 3">20WA0057</strain>
    </source>
</reference>
<gene>
    <name evidence="2" type="primary">trbI</name>
    <name evidence="2" type="ORF">ACFPK4_26330</name>
</gene>
<evidence type="ECO:0000313" key="2">
    <source>
        <dbReference type="EMBL" id="MFD3227056.1"/>
    </source>
</evidence>
<dbReference type="RefSeq" id="WP_379672416.1">
    <property type="nucleotide sequence ID" value="NZ_JBHUCJ010000137.1"/>
</dbReference>
<keyword evidence="1" id="KW-1133">Transmembrane helix</keyword>
<dbReference type="InterPro" id="IPR014115">
    <property type="entry name" value="TrbI_Ftype"/>
</dbReference>
<protein>
    <submittedName>
        <fullName evidence="2">Type-F conjugative transfer system protein TrbI</fullName>
    </submittedName>
</protein>
<evidence type="ECO:0000256" key="1">
    <source>
        <dbReference type="SAM" id="Phobius"/>
    </source>
</evidence>
<dbReference type="EMBL" id="JBHUCJ010000137">
    <property type="protein sequence ID" value="MFD3227056.1"/>
    <property type="molecule type" value="Genomic_DNA"/>
</dbReference>
<dbReference type="Pfam" id="PF09677">
    <property type="entry name" value="TrbI_Ftype"/>
    <property type="match status" value="1"/>
</dbReference>
<dbReference type="Proteomes" id="UP001598201">
    <property type="component" value="Unassembled WGS sequence"/>
</dbReference>
<accession>A0ABW6CMJ0</accession>
<feature type="transmembrane region" description="Helical" evidence="1">
    <location>
        <begin position="33"/>
        <end position="56"/>
    </location>
</feature>
<keyword evidence="1" id="KW-0812">Transmembrane</keyword>
<name>A0ABW6CMJ0_RAHSY</name>